<dbReference type="PROSITE" id="PS00518">
    <property type="entry name" value="ZF_RING_1"/>
    <property type="match status" value="1"/>
</dbReference>
<keyword evidence="2 4" id="KW-0863">Zinc-finger</keyword>
<dbReference type="OrthoDB" id="6105938at2759"/>
<proteinExistence type="predicted"/>
<evidence type="ECO:0000256" key="3">
    <source>
        <dbReference type="ARBA" id="ARBA00022833"/>
    </source>
</evidence>
<accession>A0A4S8MT15</accession>
<dbReference type="GO" id="GO:0008270">
    <property type="term" value="F:zinc ion binding"/>
    <property type="evidence" value="ECO:0007669"/>
    <property type="project" value="UniProtKB-KW"/>
</dbReference>
<dbReference type="AlphaFoldDB" id="A0A4S8MT15"/>
<reference evidence="6 7" key="1">
    <citation type="journal article" date="2019" name="Nat. Ecol. Evol.">
        <title>Megaphylogeny resolves global patterns of mushroom evolution.</title>
        <authorList>
            <person name="Varga T."/>
            <person name="Krizsan K."/>
            <person name="Foldi C."/>
            <person name="Dima B."/>
            <person name="Sanchez-Garcia M."/>
            <person name="Sanchez-Ramirez S."/>
            <person name="Szollosi G.J."/>
            <person name="Szarkandi J.G."/>
            <person name="Papp V."/>
            <person name="Albert L."/>
            <person name="Andreopoulos W."/>
            <person name="Angelini C."/>
            <person name="Antonin V."/>
            <person name="Barry K.W."/>
            <person name="Bougher N.L."/>
            <person name="Buchanan P."/>
            <person name="Buyck B."/>
            <person name="Bense V."/>
            <person name="Catcheside P."/>
            <person name="Chovatia M."/>
            <person name="Cooper J."/>
            <person name="Damon W."/>
            <person name="Desjardin D."/>
            <person name="Finy P."/>
            <person name="Geml J."/>
            <person name="Haridas S."/>
            <person name="Hughes K."/>
            <person name="Justo A."/>
            <person name="Karasinski D."/>
            <person name="Kautmanova I."/>
            <person name="Kiss B."/>
            <person name="Kocsube S."/>
            <person name="Kotiranta H."/>
            <person name="LaButti K.M."/>
            <person name="Lechner B.E."/>
            <person name="Liimatainen K."/>
            <person name="Lipzen A."/>
            <person name="Lukacs Z."/>
            <person name="Mihaltcheva S."/>
            <person name="Morgado L.N."/>
            <person name="Niskanen T."/>
            <person name="Noordeloos M.E."/>
            <person name="Ohm R.A."/>
            <person name="Ortiz-Santana B."/>
            <person name="Ovrebo C."/>
            <person name="Racz N."/>
            <person name="Riley R."/>
            <person name="Savchenko A."/>
            <person name="Shiryaev A."/>
            <person name="Soop K."/>
            <person name="Spirin V."/>
            <person name="Szebenyi C."/>
            <person name="Tomsovsky M."/>
            <person name="Tulloss R.E."/>
            <person name="Uehling J."/>
            <person name="Grigoriev I.V."/>
            <person name="Vagvolgyi C."/>
            <person name="Papp T."/>
            <person name="Martin F.M."/>
            <person name="Miettinen O."/>
            <person name="Hibbett D.S."/>
            <person name="Nagy L.G."/>
        </authorList>
    </citation>
    <scope>NUCLEOTIDE SEQUENCE [LARGE SCALE GENOMIC DNA]</scope>
    <source>
        <strain evidence="6 7">CBS 962.96</strain>
    </source>
</reference>
<dbReference type="Gene3D" id="3.30.40.10">
    <property type="entry name" value="Zinc/RING finger domain, C3HC4 (zinc finger)"/>
    <property type="match status" value="1"/>
</dbReference>
<dbReference type="EMBL" id="ML179045">
    <property type="protein sequence ID" value="THV06021.1"/>
    <property type="molecule type" value="Genomic_DNA"/>
</dbReference>
<keyword evidence="1" id="KW-0479">Metal-binding</keyword>
<feature type="domain" description="RING-type" evidence="5">
    <location>
        <begin position="10"/>
        <end position="55"/>
    </location>
</feature>
<dbReference type="SUPFAM" id="SSF57850">
    <property type="entry name" value="RING/U-box"/>
    <property type="match status" value="1"/>
</dbReference>
<dbReference type="PROSITE" id="PS50089">
    <property type="entry name" value="ZF_RING_2"/>
    <property type="match status" value="1"/>
</dbReference>
<keyword evidence="3" id="KW-0862">Zinc</keyword>
<sequence>MPSLGFGATCDICVELYDRGRRAPCSIRCGHVYCSACLQQIIAAQRPRPRCAFCREPFGPKGVVKLHIDIDDVEPIPPLPPTPPAPVAPPLPVDIHPVTTPTSFLEEVERLERAFAQLGKPQTTSPVEFKRQLRNYITDLWSLLHFENDEPYLVRFCYSFEPIIILVQAVSSLSA</sequence>
<evidence type="ECO:0000313" key="7">
    <source>
        <dbReference type="Proteomes" id="UP000297245"/>
    </source>
</evidence>
<dbReference type="InterPro" id="IPR017907">
    <property type="entry name" value="Znf_RING_CS"/>
</dbReference>
<keyword evidence="7" id="KW-1185">Reference proteome</keyword>
<organism evidence="6 7">
    <name type="scientific">Dendrothele bispora (strain CBS 962.96)</name>
    <dbReference type="NCBI Taxonomy" id="1314807"/>
    <lineage>
        <taxon>Eukaryota</taxon>
        <taxon>Fungi</taxon>
        <taxon>Dikarya</taxon>
        <taxon>Basidiomycota</taxon>
        <taxon>Agaricomycotina</taxon>
        <taxon>Agaricomycetes</taxon>
        <taxon>Agaricomycetidae</taxon>
        <taxon>Agaricales</taxon>
        <taxon>Agaricales incertae sedis</taxon>
        <taxon>Dendrothele</taxon>
    </lineage>
</organism>
<dbReference type="InterPro" id="IPR013083">
    <property type="entry name" value="Znf_RING/FYVE/PHD"/>
</dbReference>
<dbReference type="InterPro" id="IPR027370">
    <property type="entry name" value="Znf-RING_euk"/>
</dbReference>
<evidence type="ECO:0000313" key="6">
    <source>
        <dbReference type="EMBL" id="THV06021.1"/>
    </source>
</evidence>
<protein>
    <recommendedName>
        <fullName evidence="5">RING-type domain-containing protein</fullName>
    </recommendedName>
</protein>
<gene>
    <name evidence="6" type="ORF">K435DRAFT_42079</name>
</gene>
<evidence type="ECO:0000256" key="4">
    <source>
        <dbReference type="PROSITE-ProRule" id="PRU00175"/>
    </source>
</evidence>
<evidence type="ECO:0000256" key="2">
    <source>
        <dbReference type="ARBA" id="ARBA00022771"/>
    </source>
</evidence>
<dbReference type="InterPro" id="IPR001841">
    <property type="entry name" value="Znf_RING"/>
</dbReference>
<dbReference type="Pfam" id="PF13445">
    <property type="entry name" value="zf-RING_UBOX"/>
    <property type="match status" value="1"/>
</dbReference>
<dbReference type="Proteomes" id="UP000297245">
    <property type="component" value="Unassembled WGS sequence"/>
</dbReference>
<evidence type="ECO:0000256" key="1">
    <source>
        <dbReference type="ARBA" id="ARBA00022723"/>
    </source>
</evidence>
<name>A0A4S8MT15_DENBC</name>
<evidence type="ECO:0000259" key="5">
    <source>
        <dbReference type="PROSITE" id="PS50089"/>
    </source>
</evidence>